<proteinExistence type="predicted"/>
<evidence type="ECO:0000313" key="1">
    <source>
        <dbReference type="EMBL" id="OGE86157.1"/>
    </source>
</evidence>
<protein>
    <submittedName>
        <fullName evidence="1">Uncharacterized protein</fullName>
    </submittedName>
</protein>
<dbReference type="Proteomes" id="UP000176786">
    <property type="component" value="Unassembled WGS sequence"/>
</dbReference>
<accession>A0A1F5P887</accession>
<organism evidence="1 2">
    <name type="scientific">Candidatus Doudnabacteria bacterium RIFCSPHIGHO2_02_FULL_46_11</name>
    <dbReference type="NCBI Taxonomy" id="1817832"/>
    <lineage>
        <taxon>Bacteria</taxon>
        <taxon>Candidatus Doudnaibacteriota</taxon>
    </lineage>
</organism>
<evidence type="ECO:0000313" key="2">
    <source>
        <dbReference type="Proteomes" id="UP000176786"/>
    </source>
</evidence>
<name>A0A1F5P887_9BACT</name>
<dbReference type="AlphaFoldDB" id="A0A1F5P887"/>
<sequence length="66" mass="7603">MSPFESTYYPLIGREPATAASWRTADRKDWFLALKAKIGRTKAQALEKQKHRKGLPLEKRADLFVL</sequence>
<gene>
    <name evidence="1" type="ORF">A3J48_00880</name>
</gene>
<reference evidence="1 2" key="1">
    <citation type="journal article" date="2016" name="Nat. Commun.">
        <title>Thousands of microbial genomes shed light on interconnected biogeochemical processes in an aquifer system.</title>
        <authorList>
            <person name="Anantharaman K."/>
            <person name="Brown C.T."/>
            <person name="Hug L.A."/>
            <person name="Sharon I."/>
            <person name="Castelle C.J."/>
            <person name="Probst A.J."/>
            <person name="Thomas B.C."/>
            <person name="Singh A."/>
            <person name="Wilkins M.J."/>
            <person name="Karaoz U."/>
            <person name="Brodie E.L."/>
            <person name="Williams K.H."/>
            <person name="Hubbard S.S."/>
            <person name="Banfield J.F."/>
        </authorList>
    </citation>
    <scope>NUCLEOTIDE SEQUENCE [LARGE SCALE GENOMIC DNA]</scope>
</reference>
<comment type="caution">
    <text evidence="1">The sequence shown here is derived from an EMBL/GenBank/DDBJ whole genome shotgun (WGS) entry which is preliminary data.</text>
</comment>
<dbReference type="EMBL" id="MFES01000008">
    <property type="protein sequence ID" value="OGE86157.1"/>
    <property type="molecule type" value="Genomic_DNA"/>
</dbReference>